<dbReference type="Proteomes" id="UP000095228">
    <property type="component" value="Chromosome"/>
</dbReference>
<proteinExistence type="predicted"/>
<feature type="compositionally biased region" description="Pro residues" evidence="2">
    <location>
        <begin position="508"/>
        <end position="518"/>
    </location>
</feature>
<keyword evidence="1 3" id="KW-0732">Signal</keyword>
<dbReference type="EC" id="3.5.1.-" evidence="5"/>
<evidence type="ECO:0000259" key="4">
    <source>
        <dbReference type="PROSITE" id="PS51677"/>
    </source>
</evidence>
<keyword evidence="6" id="KW-1185">Reference proteome</keyword>
<dbReference type="KEGG" id="obg:Verru16b_00683"/>
<evidence type="ECO:0000256" key="2">
    <source>
        <dbReference type="SAM" id="MobiDB-lite"/>
    </source>
</evidence>
<dbReference type="EMBL" id="CP016094">
    <property type="protein sequence ID" value="AOS43631.1"/>
    <property type="molecule type" value="Genomic_DNA"/>
</dbReference>
<evidence type="ECO:0000256" key="3">
    <source>
        <dbReference type="SAM" id="SignalP"/>
    </source>
</evidence>
<dbReference type="SUPFAM" id="SSF88713">
    <property type="entry name" value="Glycoside hydrolase/deacetylase"/>
    <property type="match status" value="1"/>
</dbReference>
<sequence length="532" mass="57591">MAAFNLLRRAGAGLIIALLLGAAVQAGQPFTVLCYHDVEDEGSRQAADTITVRRLVEHFEWLKAEGYAVVSVEDVLAARAGVRPLPPRAVLLTFDDGYASFATRVLPLLEAYRYPAVFAFVSSWLEVPAGQEVDYGGTAVPRERFVTPDQLRRIAASPWVEIASHSHGLHRGLRANREGNELPAAIARSYDPDTGAREDRAAFTARVRTDLERSADSLATFTGRRPRVLVWPFGRYNEDGIAAARAAGYSVLFGLDPGAGDTDRLDRIPRYYPSRDPDAATMERMLRPPARSPLHRFARVDPAAIATAPTAAEQDARLGALIEATRGLGLTALHLDAFSDRDADGRPDTAFFAGSRFTAGPDYLNRLAWQTRTRAGVDVVLRLPLAGTDEAEWQALGAAVPFDGVLFTDFVSGRDDPARLVAALAVLRRYQPAARLHLRVPARPDEAGNWAALQPDLLWPDRAPGPRELAGWLELPAARSRLVLALDATEAAGADWLARGVAHYGLDGPPPANPPPGLRPALSARVDPFASP</sequence>
<dbReference type="InterPro" id="IPR011330">
    <property type="entry name" value="Glyco_hydro/deAcase_b/a-brl"/>
</dbReference>
<dbReference type="RefSeq" id="WP_069960961.1">
    <property type="nucleotide sequence ID" value="NZ_CP016094.1"/>
</dbReference>
<feature type="domain" description="NodB homology" evidence="4">
    <location>
        <begin position="88"/>
        <end position="333"/>
    </location>
</feature>
<dbReference type="InterPro" id="IPR023854">
    <property type="entry name" value="PGA_deacetylase_PgaB"/>
</dbReference>
<organism evidence="5 6">
    <name type="scientific">Lacunisphaera limnophila</name>
    <dbReference type="NCBI Taxonomy" id="1838286"/>
    <lineage>
        <taxon>Bacteria</taxon>
        <taxon>Pseudomonadati</taxon>
        <taxon>Verrucomicrobiota</taxon>
        <taxon>Opitutia</taxon>
        <taxon>Opitutales</taxon>
        <taxon>Opitutaceae</taxon>
        <taxon>Lacunisphaera</taxon>
    </lineage>
</organism>
<dbReference type="InterPro" id="IPR032772">
    <property type="entry name" value="PGA_deacetylase_PgaB_C"/>
</dbReference>
<dbReference type="PANTHER" id="PTHR34216:SF7">
    <property type="entry name" value="POLY-BETA-1,6-N-ACETYL-D-GLUCOSAMINE N-DEACETYLASE"/>
    <property type="match status" value="1"/>
</dbReference>
<dbReference type="GO" id="GO:0043708">
    <property type="term" value="P:cell adhesion involved in biofilm formation"/>
    <property type="evidence" value="ECO:0007669"/>
    <property type="project" value="InterPro"/>
</dbReference>
<dbReference type="NCBIfam" id="TIGR03938">
    <property type="entry name" value="deacetyl_PgaB"/>
    <property type="match status" value="1"/>
</dbReference>
<evidence type="ECO:0000313" key="5">
    <source>
        <dbReference type="EMBL" id="AOS43631.1"/>
    </source>
</evidence>
<dbReference type="STRING" id="1838286.Verru16b_00683"/>
<dbReference type="PANTHER" id="PTHR34216">
    <property type="match status" value="1"/>
</dbReference>
<accession>A0A1D8ARV6</accession>
<gene>
    <name evidence="5" type="primary">pgaB</name>
    <name evidence="5" type="ORF">Verru16b_00683</name>
</gene>
<dbReference type="Pfam" id="PF14883">
    <property type="entry name" value="GHL13"/>
    <property type="match status" value="1"/>
</dbReference>
<feature type="region of interest" description="Disordered" evidence="2">
    <location>
        <begin position="507"/>
        <end position="532"/>
    </location>
</feature>
<evidence type="ECO:0000256" key="1">
    <source>
        <dbReference type="ARBA" id="ARBA00022729"/>
    </source>
</evidence>
<name>A0A1D8ARV6_9BACT</name>
<dbReference type="GO" id="GO:0005975">
    <property type="term" value="P:carbohydrate metabolic process"/>
    <property type="evidence" value="ECO:0007669"/>
    <property type="project" value="InterPro"/>
</dbReference>
<protein>
    <submittedName>
        <fullName evidence="5">Poly-beta-1,6-N-acetyl-D-glucosamine N-deacetylase</fullName>
        <ecNumber evidence="5">3.5.1.-</ecNumber>
    </submittedName>
</protein>
<dbReference type="InterPro" id="IPR051398">
    <property type="entry name" value="Polysacch_Deacetylase"/>
</dbReference>
<dbReference type="Gene3D" id="3.20.20.370">
    <property type="entry name" value="Glycoside hydrolase/deacetylase"/>
    <property type="match status" value="1"/>
</dbReference>
<evidence type="ECO:0000313" key="6">
    <source>
        <dbReference type="Proteomes" id="UP000095228"/>
    </source>
</evidence>
<keyword evidence="5" id="KW-0378">Hydrolase</keyword>
<dbReference type="GO" id="GO:0016810">
    <property type="term" value="F:hydrolase activity, acting on carbon-nitrogen (but not peptide) bonds"/>
    <property type="evidence" value="ECO:0007669"/>
    <property type="project" value="InterPro"/>
</dbReference>
<feature type="chain" id="PRO_5009105004" evidence="3">
    <location>
        <begin position="27"/>
        <end position="532"/>
    </location>
</feature>
<dbReference type="PROSITE" id="PS51677">
    <property type="entry name" value="NODB"/>
    <property type="match status" value="1"/>
</dbReference>
<feature type="signal peptide" evidence="3">
    <location>
        <begin position="1"/>
        <end position="26"/>
    </location>
</feature>
<dbReference type="Gene3D" id="3.20.20.80">
    <property type="entry name" value="Glycosidases"/>
    <property type="match status" value="1"/>
</dbReference>
<dbReference type="Pfam" id="PF01522">
    <property type="entry name" value="Polysacc_deac_1"/>
    <property type="match status" value="1"/>
</dbReference>
<dbReference type="AlphaFoldDB" id="A0A1D8ARV6"/>
<reference evidence="5 6" key="1">
    <citation type="submission" date="2016-06" db="EMBL/GenBank/DDBJ databases">
        <title>Three novel species with peptidoglycan cell walls form the new genus Lacunisphaera gen. nov. in the family Opitutaceae of the verrucomicrobial subdivision 4.</title>
        <authorList>
            <person name="Rast P."/>
            <person name="Gloeckner I."/>
            <person name="Jogler M."/>
            <person name="Boedeker C."/>
            <person name="Jeske O."/>
            <person name="Wiegand S."/>
            <person name="Reinhardt R."/>
            <person name="Schumann P."/>
            <person name="Rohde M."/>
            <person name="Spring S."/>
            <person name="Gloeckner F.O."/>
            <person name="Jogler C."/>
        </authorList>
    </citation>
    <scope>NUCLEOTIDE SEQUENCE [LARGE SCALE GENOMIC DNA]</scope>
    <source>
        <strain evidence="5 6">IG16b</strain>
    </source>
</reference>
<dbReference type="InterPro" id="IPR002509">
    <property type="entry name" value="NODB_dom"/>
</dbReference>